<evidence type="ECO:0000313" key="7">
    <source>
        <dbReference type="EMBL" id="SDY87710.1"/>
    </source>
</evidence>
<dbReference type="EMBL" id="FNQC01000003">
    <property type="protein sequence ID" value="SDY87710.1"/>
    <property type="molecule type" value="Genomic_DNA"/>
</dbReference>
<proteinExistence type="predicted"/>
<dbReference type="PANTHER" id="PTHR30086:SF20">
    <property type="entry name" value="ARGININE EXPORTER PROTEIN ARGO-RELATED"/>
    <property type="match status" value="1"/>
</dbReference>
<dbReference type="Pfam" id="PF01810">
    <property type="entry name" value="LysE"/>
    <property type="match status" value="1"/>
</dbReference>
<dbReference type="InterPro" id="IPR001123">
    <property type="entry name" value="LeuE-type"/>
</dbReference>
<accession>A0A1H3NGC8</accession>
<organism evidence="7 8">
    <name type="scientific">Rhodonellum ikkaensis</name>
    <dbReference type="NCBI Taxonomy" id="336829"/>
    <lineage>
        <taxon>Bacteria</taxon>
        <taxon>Pseudomonadati</taxon>
        <taxon>Bacteroidota</taxon>
        <taxon>Cytophagia</taxon>
        <taxon>Cytophagales</taxon>
        <taxon>Cytophagaceae</taxon>
        <taxon>Rhodonellum</taxon>
    </lineage>
</organism>
<feature type="transmembrane region" description="Helical" evidence="6">
    <location>
        <begin position="188"/>
        <end position="205"/>
    </location>
</feature>
<sequence length="212" mass="23374">MSQALLEGLSMGMILSAMIGPVFFTLIQSSIESGFRYAAIVALGIFTSDLLYVVITYFGVSLFVQNPMFEIVLGYFGGVVLIGFGVVTFFKKAPLRPNSGGIPIAKPLKKMGFLKGFGINGINPFVLLFWISIAGLVNLKSDFRKVDVFVYYTGLLLTVFSIDLLKAYIAKQLRPLVTPKVMKNLNRVTAVVLVVFGIRLFKYALDKHLLLT</sequence>
<feature type="transmembrane region" description="Helical" evidence="6">
    <location>
        <begin position="112"/>
        <end position="137"/>
    </location>
</feature>
<feature type="transmembrane region" description="Helical" evidence="6">
    <location>
        <begin position="72"/>
        <end position="91"/>
    </location>
</feature>
<keyword evidence="3 6" id="KW-0812">Transmembrane</keyword>
<reference evidence="7 8" key="1">
    <citation type="submission" date="2016-10" db="EMBL/GenBank/DDBJ databases">
        <authorList>
            <person name="Varghese N."/>
            <person name="Submissions S."/>
        </authorList>
    </citation>
    <scope>NUCLEOTIDE SEQUENCE [LARGE SCALE GENOMIC DNA]</scope>
    <source>
        <strain evidence="7 8">DSM 17997</strain>
    </source>
</reference>
<keyword evidence="8" id="KW-1185">Reference proteome</keyword>
<evidence type="ECO:0000313" key="8">
    <source>
        <dbReference type="Proteomes" id="UP000199663"/>
    </source>
</evidence>
<dbReference type="RefSeq" id="WP_019597182.1">
    <property type="nucleotide sequence ID" value="NZ_FNQC01000003.1"/>
</dbReference>
<evidence type="ECO:0000256" key="4">
    <source>
        <dbReference type="ARBA" id="ARBA00022989"/>
    </source>
</evidence>
<comment type="caution">
    <text evidence="7">The sequence shown here is derived from an EMBL/GenBank/DDBJ whole genome shotgun (WGS) entry which is preliminary data.</text>
</comment>
<feature type="transmembrane region" description="Helical" evidence="6">
    <location>
        <begin position="6"/>
        <end position="27"/>
    </location>
</feature>
<evidence type="ECO:0000256" key="1">
    <source>
        <dbReference type="ARBA" id="ARBA00004651"/>
    </source>
</evidence>
<feature type="transmembrane region" description="Helical" evidence="6">
    <location>
        <begin position="149"/>
        <end position="168"/>
    </location>
</feature>
<evidence type="ECO:0000256" key="3">
    <source>
        <dbReference type="ARBA" id="ARBA00022692"/>
    </source>
</evidence>
<name>A0A1H3NGC8_9BACT</name>
<keyword evidence="5 6" id="KW-0472">Membrane</keyword>
<protein>
    <submittedName>
        <fullName evidence="7">Threonine/homoserine/homoserine lactone efflux protein</fullName>
    </submittedName>
</protein>
<evidence type="ECO:0000256" key="5">
    <source>
        <dbReference type="ARBA" id="ARBA00023136"/>
    </source>
</evidence>
<keyword evidence="4 6" id="KW-1133">Transmembrane helix</keyword>
<evidence type="ECO:0000256" key="2">
    <source>
        <dbReference type="ARBA" id="ARBA00022475"/>
    </source>
</evidence>
<comment type="subcellular location">
    <subcellularLocation>
        <location evidence="1">Cell membrane</location>
        <topology evidence="1">Multi-pass membrane protein</topology>
    </subcellularLocation>
</comment>
<evidence type="ECO:0000256" key="6">
    <source>
        <dbReference type="SAM" id="Phobius"/>
    </source>
</evidence>
<feature type="transmembrane region" description="Helical" evidence="6">
    <location>
        <begin position="39"/>
        <end position="60"/>
    </location>
</feature>
<gene>
    <name evidence="7" type="ORF">SAMN05444412_103236</name>
</gene>
<dbReference type="Proteomes" id="UP000199663">
    <property type="component" value="Unassembled WGS sequence"/>
</dbReference>
<keyword evidence="2" id="KW-1003">Cell membrane</keyword>
<dbReference type="PANTHER" id="PTHR30086">
    <property type="entry name" value="ARGININE EXPORTER PROTEIN ARGO"/>
    <property type="match status" value="1"/>
</dbReference>